<reference evidence="1 2" key="1">
    <citation type="submission" date="2019-12" db="EMBL/GenBank/DDBJ databases">
        <authorList>
            <person name="Alioto T."/>
            <person name="Alioto T."/>
            <person name="Gomez Garrido J."/>
        </authorList>
    </citation>
    <scope>NUCLEOTIDE SEQUENCE [LARGE SCALE GENOMIC DNA]</scope>
</reference>
<dbReference type="Gramene" id="OE9A016699T1">
    <property type="protein sequence ID" value="OE9A016699C1"/>
    <property type="gene ID" value="OE9A016699"/>
</dbReference>
<sequence>MSSLILKKYNFTEFFDSLPSLLATVHGLSDDEDSVEDLSYVLCLFRSSPNLEKLKHQAIPLFAVLYAYNYLFTRSCDGTLKRWALAEDVAAYSATFELLVDWVVGVWYPISGSKIMKLRGH</sequence>
<evidence type="ECO:0000313" key="2">
    <source>
        <dbReference type="Proteomes" id="UP000594638"/>
    </source>
</evidence>
<comment type="caution">
    <text evidence="1">The sequence shown here is derived from an EMBL/GenBank/DDBJ whole genome shotgun (WGS) entry which is preliminary data.</text>
</comment>
<proteinExistence type="predicted"/>
<keyword evidence="2" id="KW-1185">Reference proteome</keyword>
<name>A0A8S0P646_OLEEU</name>
<evidence type="ECO:0000313" key="1">
    <source>
        <dbReference type="EMBL" id="CAA2933260.1"/>
    </source>
</evidence>
<dbReference type="EMBL" id="CACTIH010000001">
    <property type="protein sequence ID" value="CAA2933260.1"/>
    <property type="molecule type" value="Genomic_DNA"/>
</dbReference>
<gene>
    <name evidence="1" type="ORF">OLEA9_A016699</name>
</gene>
<protein>
    <submittedName>
        <fullName evidence="1">Uncharacterized protein</fullName>
    </submittedName>
</protein>
<accession>A0A8S0P646</accession>
<dbReference type="OrthoDB" id="1748525at2759"/>
<dbReference type="AlphaFoldDB" id="A0A8S0P646"/>
<organism evidence="1 2">
    <name type="scientific">Olea europaea subsp. europaea</name>
    <dbReference type="NCBI Taxonomy" id="158383"/>
    <lineage>
        <taxon>Eukaryota</taxon>
        <taxon>Viridiplantae</taxon>
        <taxon>Streptophyta</taxon>
        <taxon>Embryophyta</taxon>
        <taxon>Tracheophyta</taxon>
        <taxon>Spermatophyta</taxon>
        <taxon>Magnoliopsida</taxon>
        <taxon>eudicotyledons</taxon>
        <taxon>Gunneridae</taxon>
        <taxon>Pentapetalae</taxon>
        <taxon>asterids</taxon>
        <taxon>lamiids</taxon>
        <taxon>Lamiales</taxon>
        <taxon>Oleaceae</taxon>
        <taxon>Oleeae</taxon>
        <taxon>Olea</taxon>
    </lineage>
</organism>
<dbReference type="Proteomes" id="UP000594638">
    <property type="component" value="Unassembled WGS sequence"/>
</dbReference>